<dbReference type="Pfam" id="PF00534">
    <property type="entry name" value="Glycos_transf_1"/>
    <property type="match status" value="1"/>
</dbReference>
<name>A0A6N4WAB1_9MYCO</name>
<evidence type="ECO:0000256" key="2">
    <source>
        <dbReference type="SAM" id="Phobius"/>
    </source>
</evidence>
<feature type="domain" description="Glycosyl transferase family 1" evidence="3">
    <location>
        <begin position="228"/>
        <end position="383"/>
    </location>
</feature>
<dbReference type="RefSeq" id="WP_163804372.1">
    <property type="nucleotide sequence ID" value="NZ_AP022620.1"/>
</dbReference>
<dbReference type="CDD" id="cd03801">
    <property type="entry name" value="GT4_PimA-like"/>
    <property type="match status" value="1"/>
</dbReference>
<keyword evidence="5" id="KW-1185">Reference proteome</keyword>
<dbReference type="InterPro" id="IPR001296">
    <property type="entry name" value="Glyco_trans_1"/>
</dbReference>
<keyword evidence="2" id="KW-0812">Transmembrane</keyword>
<proteinExistence type="predicted"/>
<accession>A0A6N4WAB1</accession>
<protein>
    <recommendedName>
        <fullName evidence="3">Glycosyl transferase family 1 domain-containing protein</fullName>
    </recommendedName>
</protein>
<gene>
    <name evidence="4" type="ORF">MANY_23290</name>
</gene>
<dbReference type="Gene3D" id="3.40.50.2000">
    <property type="entry name" value="Glycogen Phosphorylase B"/>
    <property type="match status" value="2"/>
</dbReference>
<evidence type="ECO:0000256" key="1">
    <source>
        <dbReference type="ARBA" id="ARBA00022679"/>
    </source>
</evidence>
<dbReference type="Proteomes" id="UP000467249">
    <property type="component" value="Chromosome"/>
</dbReference>
<feature type="transmembrane region" description="Helical" evidence="2">
    <location>
        <begin position="111"/>
        <end position="129"/>
    </location>
</feature>
<evidence type="ECO:0000313" key="5">
    <source>
        <dbReference type="Proteomes" id="UP000467249"/>
    </source>
</evidence>
<sequence length="407" mass="44296">MVAAEGFCRAQAHGPTGEAAPDLPTTRQVVVVVSNASRFGGGGVVGFREILLAVREQRPDLEVVGVLPQRGKVADACASNGIATKIAWVPWWTFGRWGRTTHLDPHAVLGWLPYTLILLPGIVQAVVYFRRIRPALVITNTMTIPSHAIAAKLLGIPHYWVVREFGRDDHGFWFLFGYRRTIRLIGTLSEVVICNSQAVESSMLTLDPTMKTAVVYPGVDTPVRTPPHRAPGERLRAILVGYLSKTKGQCLAIEAIARARAAGVDIELTLVGGGRHRCMRRLARRRGVADLLTIHRPTSDLGPHWARAHVGLMCSQREAFGRVTIEAMRAGLPVCGVDSGGTPELIEPGLNGFLSPAGDADALAANLIRLEADEDLRRRLGAGAVQSSQRFRRERHDGELVSILGLR</sequence>
<keyword evidence="1" id="KW-0808">Transferase</keyword>
<reference evidence="4 5" key="1">
    <citation type="journal article" date="2019" name="Emerg. Microbes Infect.">
        <title>Comprehensive subspecies identification of 175 nontuberculous mycobacteria species based on 7547 genomic profiles.</title>
        <authorList>
            <person name="Matsumoto Y."/>
            <person name="Kinjo T."/>
            <person name="Motooka D."/>
            <person name="Nabeya D."/>
            <person name="Jung N."/>
            <person name="Uechi K."/>
            <person name="Horii T."/>
            <person name="Iida T."/>
            <person name="Fujita J."/>
            <person name="Nakamura S."/>
        </authorList>
    </citation>
    <scope>NUCLEOTIDE SEQUENCE [LARGE SCALE GENOMIC DNA]</scope>
    <source>
        <strain evidence="4 5">JCM 30275</strain>
    </source>
</reference>
<organism evidence="4 5">
    <name type="scientific">Mycolicibacterium anyangense</name>
    <dbReference type="NCBI Taxonomy" id="1431246"/>
    <lineage>
        <taxon>Bacteria</taxon>
        <taxon>Bacillati</taxon>
        <taxon>Actinomycetota</taxon>
        <taxon>Actinomycetes</taxon>
        <taxon>Mycobacteriales</taxon>
        <taxon>Mycobacteriaceae</taxon>
        <taxon>Mycolicibacterium</taxon>
    </lineage>
</organism>
<evidence type="ECO:0000313" key="4">
    <source>
        <dbReference type="EMBL" id="BBZ76992.1"/>
    </source>
</evidence>
<dbReference type="AlphaFoldDB" id="A0A6N4WAB1"/>
<dbReference type="SUPFAM" id="SSF53756">
    <property type="entry name" value="UDP-Glycosyltransferase/glycogen phosphorylase"/>
    <property type="match status" value="1"/>
</dbReference>
<dbReference type="GO" id="GO:0016757">
    <property type="term" value="F:glycosyltransferase activity"/>
    <property type="evidence" value="ECO:0007669"/>
    <property type="project" value="InterPro"/>
</dbReference>
<evidence type="ECO:0000259" key="3">
    <source>
        <dbReference type="Pfam" id="PF00534"/>
    </source>
</evidence>
<dbReference type="EMBL" id="AP022620">
    <property type="protein sequence ID" value="BBZ76992.1"/>
    <property type="molecule type" value="Genomic_DNA"/>
</dbReference>
<dbReference type="KEGG" id="many:MANY_23290"/>
<dbReference type="PANTHER" id="PTHR12526">
    <property type="entry name" value="GLYCOSYLTRANSFERASE"/>
    <property type="match status" value="1"/>
</dbReference>
<keyword evidence="2" id="KW-1133">Transmembrane helix</keyword>
<keyword evidence="2" id="KW-0472">Membrane</keyword>